<protein>
    <recommendedName>
        <fullName evidence="3">Zinc-ribbon domain-containing protein</fullName>
    </recommendedName>
</protein>
<keyword evidence="6" id="KW-1185">Reference proteome</keyword>
<organism evidence="4 7">
    <name type="scientific">Segatella bryantii</name>
    <name type="common">Prevotella bryantii</name>
    <dbReference type="NCBI Taxonomy" id="77095"/>
    <lineage>
        <taxon>Bacteria</taxon>
        <taxon>Pseudomonadati</taxon>
        <taxon>Bacteroidota</taxon>
        <taxon>Bacteroidia</taxon>
        <taxon>Bacteroidales</taxon>
        <taxon>Prevotellaceae</taxon>
        <taxon>Segatella</taxon>
    </lineage>
</organism>
<reference evidence="5 6" key="1">
    <citation type="submission" date="2017-08" db="EMBL/GenBank/DDBJ databases">
        <title>Comparative genomics of non-oral Prevotella species.</title>
        <authorList>
            <person name="Accetto T."/>
            <person name="Nograsek B."/>
            <person name="Avgustin G."/>
        </authorList>
    </citation>
    <scope>NUCLEOTIDE SEQUENCE [LARGE SCALE GENOMIC DNA]</scope>
    <source>
        <strain evidence="5 6">TC1-1</strain>
    </source>
</reference>
<keyword evidence="2" id="KW-0812">Transmembrane</keyword>
<sequence length="410" mass="46552">MAIIKCPECGHQISDKAPICPSCGVEISGKVIKCTNCGEIYFNDEECCPNCHQPSVRYRTTENMTNPQETLRSAVPPIIPQNVQTKSETVRQNSPSSHGGNTSDISTPPIPPTNSQFEQKKNNNNKYIWISIVIALIVCATCFYFYSNAKDNQEQEDYEYAMQSTDPAVLQSYLDKYKDADQAHIDSIQSHLEILKHKDDDWNNAVISGSRSALEDYIRNNPDSPHKQEALNKIDSLDWISASNENTIDAYQQYLSNHVDGIHIDEANEAMKKIKSKEVQSDEKQMISGLFRKFFQSVNSRNELGLTATVEEVMTSFLGKHMATKSDVASFIDKIYKDDITNMNFKINNDYKIKKKEVGEDEFEYQVEFTAEQSIERTNPELPTNNHFRINAKVSPDGKISEMNMVKIIK</sequence>
<comment type="caution">
    <text evidence="4">The sequence shown here is derived from an EMBL/GenBank/DDBJ whole genome shotgun (WGS) entry which is preliminary data.</text>
</comment>
<dbReference type="AlphaFoldDB" id="A0AA37HWM8"/>
<dbReference type="Proteomes" id="UP000887043">
    <property type="component" value="Unassembled WGS sequence"/>
</dbReference>
<evidence type="ECO:0000256" key="1">
    <source>
        <dbReference type="SAM" id="MobiDB-lite"/>
    </source>
</evidence>
<keyword evidence="2" id="KW-0472">Membrane</keyword>
<evidence type="ECO:0000313" key="4">
    <source>
        <dbReference type="EMBL" id="GJG27034.1"/>
    </source>
</evidence>
<feature type="transmembrane region" description="Helical" evidence="2">
    <location>
        <begin position="127"/>
        <end position="146"/>
    </location>
</feature>
<feature type="domain" description="Zinc-ribbon" evidence="3">
    <location>
        <begin position="5"/>
        <end position="24"/>
    </location>
</feature>
<reference evidence="4" key="2">
    <citation type="submission" date="2021-08" db="EMBL/GenBank/DDBJ databases">
        <title>Prevotella lacticifex sp. nov., isolated from rumen of cow.</title>
        <authorList>
            <person name="Shinkai T."/>
            <person name="Ikeyama N."/>
            <person name="Kumagai M."/>
            <person name="Ohmori H."/>
            <person name="Sakamoto M."/>
            <person name="Ohkuma M."/>
            <person name="Mitsumori M."/>
        </authorList>
    </citation>
    <scope>NUCLEOTIDE SEQUENCE</scope>
    <source>
        <strain evidence="4">DSM 11371</strain>
    </source>
</reference>
<dbReference type="Pfam" id="PF13240">
    <property type="entry name" value="Zn_Ribbon_1"/>
    <property type="match status" value="1"/>
</dbReference>
<proteinExistence type="predicted"/>
<gene>
    <name evidence="5" type="ORF">CIK91_08645</name>
    <name evidence="4" type="ORF">PRRU23_07340</name>
</gene>
<dbReference type="Gene3D" id="1.25.40.10">
    <property type="entry name" value="Tetratricopeptide repeat domain"/>
    <property type="match status" value="1"/>
</dbReference>
<evidence type="ECO:0000313" key="6">
    <source>
        <dbReference type="Proteomes" id="UP000216189"/>
    </source>
</evidence>
<dbReference type="EMBL" id="BPTR01000001">
    <property type="protein sequence ID" value="GJG27034.1"/>
    <property type="molecule type" value="Genomic_DNA"/>
</dbReference>
<dbReference type="InterPro" id="IPR011990">
    <property type="entry name" value="TPR-like_helical_dom_sf"/>
</dbReference>
<keyword evidence="2" id="KW-1133">Transmembrane helix</keyword>
<feature type="region of interest" description="Disordered" evidence="1">
    <location>
        <begin position="85"/>
        <end position="118"/>
    </location>
</feature>
<dbReference type="Proteomes" id="UP000216189">
    <property type="component" value="Unassembled WGS sequence"/>
</dbReference>
<evidence type="ECO:0000313" key="5">
    <source>
        <dbReference type="EMBL" id="OYP54740.1"/>
    </source>
</evidence>
<evidence type="ECO:0000256" key="2">
    <source>
        <dbReference type="SAM" id="Phobius"/>
    </source>
</evidence>
<evidence type="ECO:0000259" key="3">
    <source>
        <dbReference type="Pfam" id="PF13240"/>
    </source>
</evidence>
<dbReference type="EMBL" id="NPJF01000040">
    <property type="protein sequence ID" value="OYP54740.1"/>
    <property type="molecule type" value="Genomic_DNA"/>
</dbReference>
<dbReference type="RefSeq" id="WP_027453538.1">
    <property type="nucleotide sequence ID" value="NZ_BPTR01000001.1"/>
</dbReference>
<accession>A0AA37HWM8</accession>
<evidence type="ECO:0000313" key="7">
    <source>
        <dbReference type="Proteomes" id="UP000887043"/>
    </source>
</evidence>
<dbReference type="GeneID" id="72479922"/>
<name>A0AA37HWM8_SEGBR</name>
<dbReference type="InterPro" id="IPR026870">
    <property type="entry name" value="Zinc_ribbon_dom"/>
</dbReference>
<feature type="compositionally biased region" description="Polar residues" evidence="1">
    <location>
        <begin position="85"/>
        <end position="100"/>
    </location>
</feature>